<dbReference type="PANTHER" id="PTHR33516">
    <property type="entry name" value="LEXA REPRESSOR"/>
    <property type="match status" value="1"/>
</dbReference>
<dbReference type="Proteomes" id="UP000198650">
    <property type="component" value="Unassembled WGS sequence"/>
</dbReference>
<evidence type="ECO:0000313" key="2">
    <source>
        <dbReference type="EMBL" id="SFA38002.1"/>
    </source>
</evidence>
<proteinExistence type="predicted"/>
<evidence type="ECO:0000259" key="1">
    <source>
        <dbReference type="PROSITE" id="PS50943"/>
    </source>
</evidence>
<dbReference type="Gene3D" id="1.10.260.40">
    <property type="entry name" value="lambda repressor-like DNA-binding domains"/>
    <property type="match status" value="1"/>
</dbReference>
<gene>
    <name evidence="2" type="ORF">SAMN05192569_10014</name>
</gene>
<dbReference type="OrthoDB" id="194368at2"/>
<keyword evidence="3" id="KW-1185">Reference proteome</keyword>
<dbReference type="Pfam" id="PF01381">
    <property type="entry name" value="HTH_3"/>
    <property type="match status" value="1"/>
</dbReference>
<sequence length="235" mass="26475">MCLDVSKLNKKEVSKIAEYSFGKKLKALRTSMNLTQEGLAKALNTKYGTNFNKGMISKWENDKEEPRIDSVRYIADFFGMSLDEILGLKDNELSMYEVINKDFSNITNIPIVGTIAAGQPILAEQNIEGYMPILSSFLNKHKEYFYLKVKGNSMNLEFPEGSYVLVERTSTVENGSIAVVLVNGYEATVKKVSINKNIITLIPMSNDPSYQPQIYDIMKDEVKIIGKVVQAVKIY</sequence>
<evidence type="ECO:0000313" key="3">
    <source>
        <dbReference type="Proteomes" id="UP000198650"/>
    </source>
</evidence>
<dbReference type="GO" id="GO:0003677">
    <property type="term" value="F:DNA binding"/>
    <property type="evidence" value="ECO:0007669"/>
    <property type="project" value="InterPro"/>
</dbReference>
<dbReference type="PROSITE" id="PS50943">
    <property type="entry name" value="HTH_CROC1"/>
    <property type="match status" value="1"/>
</dbReference>
<dbReference type="AlphaFoldDB" id="A0A1I0SES1"/>
<dbReference type="CDD" id="cd00093">
    <property type="entry name" value="HTH_XRE"/>
    <property type="match status" value="1"/>
</dbReference>
<accession>A0A1I0SES1</accession>
<dbReference type="InterPro" id="IPR010982">
    <property type="entry name" value="Lambda_DNA-bd_dom_sf"/>
</dbReference>
<reference evidence="3" key="1">
    <citation type="submission" date="2016-10" db="EMBL/GenBank/DDBJ databases">
        <authorList>
            <person name="Varghese N."/>
            <person name="Submissions S."/>
        </authorList>
    </citation>
    <scope>NUCLEOTIDE SEQUENCE [LARGE SCALE GENOMIC DNA]</scope>
    <source>
        <strain evidence="3">M1</strain>
    </source>
</reference>
<dbReference type="Pfam" id="PF00717">
    <property type="entry name" value="Peptidase_S24"/>
    <property type="match status" value="1"/>
</dbReference>
<organism evidence="2 3">
    <name type="scientific">Parageobacillus thermantarcticus</name>
    <dbReference type="NCBI Taxonomy" id="186116"/>
    <lineage>
        <taxon>Bacteria</taxon>
        <taxon>Bacillati</taxon>
        <taxon>Bacillota</taxon>
        <taxon>Bacilli</taxon>
        <taxon>Bacillales</taxon>
        <taxon>Anoxybacillaceae</taxon>
        <taxon>Parageobacillus</taxon>
    </lineage>
</organism>
<dbReference type="STRING" id="186116.SAMN05192569_10014"/>
<dbReference type="InterPro" id="IPR015927">
    <property type="entry name" value="Peptidase_S24_S26A/B/C"/>
</dbReference>
<dbReference type="CDD" id="cd06529">
    <property type="entry name" value="S24_LexA-like"/>
    <property type="match status" value="1"/>
</dbReference>
<dbReference type="InterPro" id="IPR050077">
    <property type="entry name" value="LexA_repressor"/>
</dbReference>
<dbReference type="SUPFAM" id="SSF47413">
    <property type="entry name" value="lambda repressor-like DNA-binding domains"/>
    <property type="match status" value="1"/>
</dbReference>
<dbReference type="SMART" id="SM00530">
    <property type="entry name" value="HTH_XRE"/>
    <property type="match status" value="1"/>
</dbReference>
<protein>
    <submittedName>
        <fullName evidence="2">Repressor LexA</fullName>
    </submittedName>
</protein>
<dbReference type="SUPFAM" id="SSF51306">
    <property type="entry name" value="LexA/Signal peptidase"/>
    <property type="match status" value="1"/>
</dbReference>
<dbReference type="PANTHER" id="PTHR33516:SF2">
    <property type="entry name" value="LEXA REPRESSOR-RELATED"/>
    <property type="match status" value="1"/>
</dbReference>
<feature type="domain" description="HTH cro/C1-type" evidence="1">
    <location>
        <begin position="25"/>
        <end position="85"/>
    </location>
</feature>
<dbReference type="InterPro" id="IPR036286">
    <property type="entry name" value="LexA/Signal_pep-like_sf"/>
</dbReference>
<dbReference type="EMBL" id="FOJS01000001">
    <property type="protein sequence ID" value="SFA38002.1"/>
    <property type="molecule type" value="Genomic_DNA"/>
</dbReference>
<dbReference type="InterPro" id="IPR039418">
    <property type="entry name" value="LexA-like"/>
</dbReference>
<dbReference type="InterPro" id="IPR001387">
    <property type="entry name" value="Cro/C1-type_HTH"/>
</dbReference>
<dbReference type="Gene3D" id="2.10.109.10">
    <property type="entry name" value="Umud Fragment, subunit A"/>
    <property type="match status" value="1"/>
</dbReference>
<name>A0A1I0SES1_9BACL</name>